<sequence length="355" mass="38652">MSPHSAEPQTSIGDPSSPVMHPVKSEPLSPPALRLASAERHENPMALDKVLSSNGAGSPHVLRSGSAEHPNKRQKLPLLPKPSHTVSSQSLLPTPPSSLLAKRLGTKQGKHTRNLTIFAPSYTEQHHLGIRSAPLNSNFNKQPSTSTYPHPLSKAPLAPLLSPSSSPRKQEFAIPPIVPSQQHQRPCRPATAVPTLPPKTPTTTSFGALQRQQFLQPFDHLFDTIETTRTLKSTLDDQIRRSSSLIQTLQASSTTIEGLVRNQIKEAMEGFEDTLESVFKRIEALEVAMGKSPPKKSASKPTTTSTTTGATSTTNGLRSPPTIVRSQNDIAPQEYQSMLNTLRERLDRLESQLDA</sequence>
<dbReference type="OrthoDB" id="2138242at2759"/>
<protein>
    <submittedName>
        <fullName evidence="2">Uncharacterized protein</fullName>
    </submittedName>
</protein>
<keyword evidence="3" id="KW-1185">Reference proteome</keyword>
<organism evidence="2 3">
    <name type="scientific">Apophysomyces ossiformis</name>
    <dbReference type="NCBI Taxonomy" id="679940"/>
    <lineage>
        <taxon>Eukaryota</taxon>
        <taxon>Fungi</taxon>
        <taxon>Fungi incertae sedis</taxon>
        <taxon>Mucoromycota</taxon>
        <taxon>Mucoromycotina</taxon>
        <taxon>Mucoromycetes</taxon>
        <taxon>Mucorales</taxon>
        <taxon>Mucorineae</taxon>
        <taxon>Mucoraceae</taxon>
        <taxon>Apophysomyces</taxon>
    </lineage>
</organism>
<dbReference type="EMBL" id="JABAYA010000232">
    <property type="protein sequence ID" value="KAF7721829.1"/>
    <property type="molecule type" value="Genomic_DNA"/>
</dbReference>
<feature type="region of interest" description="Disordered" evidence="1">
    <location>
        <begin position="1"/>
        <end position="100"/>
    </location>
</feature>
<evidence type="ECO:0000313" key="2">
    <source>
        <dbReference type="EMBL" id="KAF7721829.1"/>
    </source>
</evidence>
<dbReference type="AlphaFoldDB" id="A0A8H7ELN5"/>
<feature type="compositionally biased region" description="Low complexity" evidence="1">
    <location>
        <begin position="87"/>
        <end position="100"/>
    </location>
</feature>
<gene>
    <name evidence="2" type="ORF">EC973_004092</name>
</gene>
<reference evidence="2" key="1">
    <citation type="submission" date="2020-01" db="EMBL/GenBank/DDBJ databases">
        <title>Genome Sequencing of Three Apophysomyces-Like Fungal Strains Confirms a Novel Fungal Genus in the Mucoromycota with divergent Burkholderia-like Endosymbiotic Bacteria.</title>
        <authorList>
            <person name="Stajich J.E."/>
            <person name="Macias A.M."/>
            <person name="Carter-House D."/>
            <person name="Lovett B."/>
            <person name="Kasson L.R."/>
            <person name="Berry K."/>
            <person name="Grigoriev I."/>
            <person name="Chang Y."/>
            <person name="Spatafora J."/>
            <person name="Kasson M.T."/>
        </authorList>
    </citation>
    <scope>NUCLEOTIDE SEQUENCE</scope>
    <source>
        <strain evidence="2">NRRL A-21654</strain>
    </source>
</reference>
<proteinExistence type="predicted"/>
<name>A0A8H7ELN5_9FUNG</name>
<feature type="region of interest" description="Disordered" evidence="1">
    <location>
        <begin position="290"/>
        <end position="330"/>
    </location>
</feature>
<evidence type="ECO:0000256" key="1">
    <source>
        <dbReference type="SAM" id="MobiDB-lite"/>
    </source>
</evidence>
<comment type="caution">
    <text evidence="2">The sequence shown here is derived from an EMBL/GenBank/DDBJ whole genome shotgun (WGS) entry which is preliminary data.</text>
</comment>
<dbReference type="Proteomes" id="UP000605846">
    <property type="component" value="Unassembled WGS sequence"/>
</dbReference>
<feature type="compositionally biased region" description="Low complexity" evidence="1">
    <location>
        <begin position="299"/>
        <end position="314"/>
    </location>
</feature>
<evidence type="ECO:0000313" key="3">
    <source>
        <dbReference type="Proteomes" id="UP000605846"/>
    </source>
</evidence>
<accession>A0A8H7ELN5</accession>